<keyword evidence="2" id="KW-0378">Hydrolase</keyword>
<keyword evidence="5" id="KW-1185">Reference proteome</keyword>
<dbReference type="PANTHER" id="PTHR38764">
    <property type="entry name" value="ACYL CARRIER PROTEIN PHOSPHODIESTERASE"/>
    <property type="match status" value="1"/>
</dbReference>
<dbReference type="EMBL" id="JBIPKE010000020">
    <property type="protein sequence ID" value="MFH6986088.1"/>
    <property type="molecule type" value="Genomic_DNA"/>
</dbReference>
<evidence type="ECO:0000256" key="2">
    <source>
        <dbReference type="ARBA" id="ARBA00022801"/>
    </source>
</evidence>
<dbReference type="InterPro" id="IPR007431">
    <property type="entry name" value="ACP_PD"/>
</dbReference>
<gene>
    <name evidence="4" type="ORF">ACHKAR_21725</name>
</gene>
<accession>A0ABW7NEN1</accession>
<dbReference type="Pfam" id="PF04336">
    <property type="entry name" value="ACP_PD"/>
    <property type="match status" value="1"/>
</dbReference>
<dbReference type="PANTHER" id="PTHR38764:SF1">
    <property type="entry name" value="ACYL CARRIER PROTEIN PHOSPHODIESTERASE"/>
    <property type="match status" value="1"/>
</dbReference>
<dbReference type="RefSeq" id="WP_395419594.1">
    <property type="nucleotide sequence ID" value="NZ_JBIPKE010000020.1"/>
</dbReference>
<evidence type="ECO:0000256" key="3">
    <source>
        <dbReference type="ARBA" id="ARBA00023098"/>
    </source>
</evidence>
<reference evidence="4 5" key="1">
    <citation type="journal article" date="2013" name="Int. J. Syst. Evol. Microbiol.">
        <title>Marinoscillum luteum sp. nov., isolated from marine sediment.</title>
        <authorList>
            <person name="Cha I.T."/>
            <person name="Park S.J."/>
            <person name="Kim S.J."/>
            <person name="Kim J.G."/>
            <person name="Jung M.Y."/>
            <person name="Shin K.S."/>
            <person name="Kwon K.K."/>
            <person name="Yang S.H."/>
            <person name="Seo Y.S."/>
            <person name="Rhee S.K."/>
        </authorList>
    </citation>
    <scope>NUCLEOTIDE SEQUENCE [LARGE SCALE GENOMIC DNA]</scope>
    <source>
        <strain evidence="4 5">KCTC 23939</strain>
    </source>
</reference>
<comment type="caution">
    <text evidence="4">The sequence shown here is derived from an EMBL/GenBank/DDBJ whole genome shotgun (WGS) entry which is preliminary data.</text>
</comment>
<evidence type="ECO:0000313" key="5">
    <source>
        <dbReference type="Proteomes" id="UP001610063"/>
    </source>
</evidence>
<protein>
    <submittedName>
        <fullName evidence="4">ACP phosphodiesterase</fullName>
    </submittedName>
</protein>
<evidence type="ECO:0000256" key="1">
    <source>
        <dbReference type="ARBA" id="ARBA00022516"/>
    </source>
</evidence>
<dbReference type="Proteomes" id="UP001610063">
    <property type="component" value="Unassembled WGS sequence"/>
</dbReference>
<proteinExistence type="predicted"/>
<dbReference type="PIRSF" id="PIRSF011489">
    <property type="entry name" value="DUF479"/>
    <property type="match status" value="1"/>
</dbReference>
<sequence length="194" mass="23369">MNFLAHIYLSGNQERVMIGNFIGDFVKGKAWEEFDSAIQRGILLHREIDRYTDDHEVVIKTKERLRPKYHHYAPVISDVFYDHFLASLWENYHPTPLLDFTRSFYEVTTHYRDVIPERAQKMLFYMERDNWLYNYQFVEGINRALTGMSQRTPFRSKMEQAAVDLKTDYESYQLEFEAFFPDLVRHSELFLETL</sequence>
<evidence type="ECO:0000313" key="4">
    <source>
        <dbReference type="EMBL" id="MFH6986088.1"/>
    </source>
</evidence>
<keyword evidence="3" id="KW-0443">Lipid metabolism</keyword>
<name>A0ABW7NEN1_9BACT</name>
<organism evidence="4 5">
    <name type="scientific">Marinoscillum luteum</name>
    <dbReference type="NCBI Taxonomy" id="861051"/>
    <lineage>
        <taxon>Bacteria</taxon>
        <taxon>Pseudomonadati</taxon>
        <taxon>Bacteroidota</taxon>
        <taxon>Cytophagia</taxon>
        <taxon>Cytophagales</taxon>
        <taxon>Reichenbachiellaceae</taxon>
        <taxon>Marinoscillum</taxon>
    </lineage>
</organism>
<keyword evidence="1" id="KW-0444">Lipid biosynthesis</keyword>